<reference evidence="2" key="1">
    <citation type="submission" date="2020-11" db="EMBL/GenBank/DDBJ databases">
        <authorList>
            <consortium name="DOE Joint Genome Institute"/>
            <person name="Ahrendt S."/>
            <person name="Riley R."/>
            <person name="Andreopoulos W."/>
            <person name="Labutti K."/>
            <person name="Pangilinan J."/>
            <person name="Ruiz-Duenas F.J."/>
            <person name="Barrasa J.M."/>
            <person name="Sanchez-Garcia M."/>
            <person name="Camarero S."/>
            <person name="Miyauchi S."/>
            <person name="Serrano A."/>
            <person name="Linde D."/>
            <person name="Babiker R."/>
            <person name="Drula E."/>
            <person name="Ayuso-Fernandez I."/>
            <person name="Pacheco R."/>
            <person name="Padilla G."/>
            <person name="Ferreira P."/>
            <person name="Barriuso J."/>
            <person name="Kellner H."/>
            <person name="Castanera R."/>
            <person name="Alfaro M."/>
            <person name="Ramirez L."/>
            <person name="Pisabarro A.G."/>
            <person name="Kuo A."/>
            <person name="Tritt A."/>
            <person name="Lipzen A."/>
            <person name="He G."/>
            <person name="Yan M."/>
            <person name="Ng V."/>
            <person name="Cullen D."/>
            <person name="Martin F."/>
            <person name="Rosso M.-N."/>
            <person name="Henrissat B."/>
            <person name="Hibbett D."/>
            <person name="Martinez A.T."/>
            <person name="Grigoriev I.V."/>
        </authorList>
    </citation>
    <scope>NUCLEOTIDE SEQUENCE</scope>
    <source>
        <strain evidence="2">CIRM-BRFM 674</strain>
    </source>
</reference>
<name>A0A9P6D264_9AGAR</name>
<accession>A0A9P6D264</accession>
<feature type="compositionally biased region" description="Low complexity" evidence="1">
    <location>
        <begin position="316"/>
        <end position="331"/>
    </location>
</feature>
<feature type="compositionally biased region" description="Polar residues" evidence="1">
    <location>
        <begin position="71"/>
        <end position="81"/>
    </location>
</feature>
<dbReference type="OrthoDB" id="3115176at2759"/>
<protein>
    <submittedName>
        <fullName evidence="2">Uncharacterized protein</fullName>
    </submittedName>
</protein>
<evidence type="ECO:0000256" key="1">
    <source>
        <dbReference type="SAM" id="MobiDB-lite"/>
    </source>
</evidence>
<keyword evidence="3" id="KW-1185">Reference proteome</keyword>
<evidence type="ECO:0000313" key="2">
    <source>
        <dbReference type="EMBL" id="KAF9480353.1"/>
    </source>
</evidence>
<organism evidence="2 3">
    <name type="scientific">Pholiota conissans</name>
    <dbReference type="NCBI Taxonomy" id="109636"/>
    <lineage>
        <taxon>Eukaryota</taxon>
        <taxon>Fungi</taxon>
        <taxon>Dikarya</taxon>
        <taxon>Basidiomycota</taxon>
        <taxon>Agaricomycotina</taxon>
        <taxon>Agaricomycetes</taxon>
        <taxon>Agaricomycetidae</taxon>
        <taxon>Agaricales</taxon>
        <taxon>Agaricineae</taxon>
        <taxon>Strophariaceae</taxon>
        <taxon>Pholiota</taxon>
    </lineage>
</organism>
<feature type="region of interest" description="Disordered" evidence="1">
    <location>
        <begin position="24"/>
        <end position="85"/>
    </location>
</feature>
<dbReference type="Proteomes" id="UP000807469">
    <property type="component" value="Unassembled WGS sequence"/>
</dbReference>
<feature type="region of interest" description="Disordered" evidence="1">
    <location>
        <begin position="124"/>
        <end position="196"/>
    </location>
</feature>
<comment type="caution">
    <text evidence="2">The sequence shown here is derived from an EMBL/GenBank/DDBJ whole genome shotgun (WGS) entry which is preliminary data.</text>
</comment>
<proteinExistence type="predicted"/>
<evidence type="ECO:0000313" key="3">
    <source>
        <dbReference type="Proteomes" id="UP000807469"/>
    </source>
</evidence>
<dbReference type="EMBL" id="MU155196">
    <property type="protein sequence ID" value="KAF9480353.1"/>
    <property type="molecule type" value="Genomic_DNA"/>
</dbReference>
<sequence>MLFEHRLVLRHDVTCSIDGHRKLRKRKPPYSHCSTPSSQCSQKKGLTKHGSRCVLKKRRRFADSPLVKPPTAQQRRISSSFVDPMQKPATSTSFLQSASASKHSLLLPNLRPDSLWLGRPTQPLRIRKSPQSPPTPPPSTPHTGHRSGPHVISNSPMLPIGGNVPPRSPTPRAHKSTHSTPTRRLPPGACVEPSTNTFSPPIQTGLETLIASIESEFKHVQHHPLLPRPISVATSLSVYSQSSAAYSVLPESQDFPHNLKAISEGKKDGERERSDTYSIRSAETVQLRASQGLTVDDSESPHGIYFGVDPPRLSTSASTSTHASHKTFSTSNTLVDLGTPPKEKKHLESTRLSLQPCPSLASAHRILSLNDLPPDHDASSPIDENTYRRYEHEGKIDSPFNDDICADYDYIYAIDVLIYGARPLPDVPVDVARQSSTRSRPKRDNSIRRRGSDRRPAPVAKKVSHTNPLVSFNRETRKNSLKMDPNTRVTKTEARNELRRSIFFQD</sequence>
<feature type="compositionally biased region" description="Pro residues" evidence="1">
    <location>
        <begin position="131"/>
        <end position="140"/>
    </location>
</feature>
<feature type="compositionally biased region" description="Polar residues" evidence="1">
    <location>
        <begin position="32"/>
        <end position="44"/>
    </location>
</feature>
<feature type="region of interest" description="Disordered" evidence="1">
    <location>
        <begin position="431"/>
        <end position="480"/>
    </location>
</feature>
<feature type="region of interest" description="Disordered" evidence="1">
    <location>
        <begin position="316"/>
        <end position="343"/>
    </location>
</feature>
<gene>
    <name evidence="2" type="ORF">BDN70DRAFT_877726</name>
</gene>
<feature type="compositionally biased region" description="Basic residues" evidence="1">
    <location>
        <begin position="45"/>
        <end position="60"/>
    </location>
</feature>
<dbReference type="AlphaFoldDB" id="A0A9P6D264"/>